<sequence length="134" mass="15693">MADRTCRQTQCVKRTRYTLNNPSVPIPWLHISNNVNKAFHNQLMCKRDLKLYCDFFLRKQNVRTYRIQKKMYIMLVYHLRMANPERMKEEMIMTIDIPGKQEASPVCVDDSDSYCAEAVNAEESVIVVKKAMAA</sequence>
<reference evidence="1" key="1">
    <citation type="submission" date="2021-01" db="EMBL/GenBank/DDBJ databases">
        <authorList>
            <consortium name="Genoscope - CEA"/>
            <person name="William W."/>
        </authorList>
    </citation>
    <scope>NUCLEOTIDE SEQUENCE</scope>
</reference>
<gene>
    <name evidence="1" type="ORF">DARMORV10_A05P40230.1</name>
</gene>
<name>A0A816TQV2_BRANA</name>
<dbReference type="EMBL" id="HG994359">
    <property type="protein sequence ID" value="CAF2102618.1"/>
    <property type="molecule type" value="Genomic_DNA"/>
</dbReference>
<proteinExistence type="predicted"/>
<evidence type="ECO:0000313" key="1">
    <source>
        <dbReference type="EMBL" id="CAF2102618.1"/>
    </source>
</evidence>
<organism evidence="1">
    <name type="scientific">Brassica napus</name>
    <name type="common">Rape</name>
    <dbReference type="NCBI Taxonomy" id="3708"/>
    <lineage>
        <taxon>Eukaryota</taxon>
        <taxon>Viridiplantae</taxon>
        <taxon>Streptophyta</taxon>
        <taxon>Embryophyta</taxon>
        <taxon>Tracheophyta</taxon>
        <taxon>Spermatophyta</taxon>
        <taxon>Magnoliopsida</taxon>
        <taxon>eudicotyledons</taxon>
        <taxon>Gunneridae</taxon>
        <taxon>Pentapetalae</taxon>
        <taxon>rosids</taxon>
        <taxon>malvids</taxon>
        <taxon>Brassicales</taxon>
        <taxon>Brassicaceae</taxon>
        <taxon>Brassiceae</taxon>
        <taxon>Brassica</taxon>
    </lineage>
</organism>
<protein>
    <submittedName>
        <fullName evidence="1">(rape) hypothetical protein</fullName>
    </submittedName>
</protein>
<dbReference type="Proteomes" id="UP001295469">
    <property type="component" value="Chromosome A05"/>
</dbReference>
<dbReference type="AlphaFoldDB" id="A0A816TQV2"/>
<accession>A0A816TQV2</accession>